<dbReference type="InterPro" id="IPR023213">
    <property type="entry name" value="CAT-like_dom_sf"/>
</dbReference>
<keyword evidence="3" id="KW-0597">Phosphoprotein</keyword>
<dbReference type="Gene3D" id="1.10.1200.10">
    <property type="entry name" value="ACP-like"/>
    <property type="match status" value="1"/>
</dbReference>
<sequence length="584" mass="65651">DSYAQFPAVQPADAAPAAQHRASDLEALIAWVWCEHLQVEQVAADDHFFLLGGNSIVATQVIARLREELKLELNLRLLFEAPTLGAFAAQVGALQQDGGLAQGAIQPLNRQDELPQSLAQNRLWFMWQLAPDSSAFTIPGALRLRGELNEAALRSSFTHLVERHESLRTRFFQRDEHALQRVDTAAEVDLHVIDLRDLPAPERELRTQQIREAQAQTPFNLESGPLFRVTLVKLDDEDHQLLLTLHHIIADGWSLNVLIDEFSRLYAAACLGQPLTLAPLALDYADYSSWQRQWLAQGEAERQLHYWKQQLGDEQPVLALATDHPRSALERRSATRYSLKLDAALCDAVRLTAQAHDSTPFMLLLATFQTLLHRYTGQNDIRIGVPSANRGRQETHGLIGFFINTLVLRAELHGRMPFAQLLGQTRQATLDAQGHQDVPFEQVLEAFPQAREHGLFQVMFNHQQRDLSALRRLPGLLTEELDWHSREAKFDLQLHSEEDHQGRLKLSFDYADELFEAATIERLAEHYVSLLRQVSGNIAQALGDLQGLTAQQLTEQQQWGAAPCVAAHCCCSVNCCAVNPCRSP</sequence>
<dbReference type="InterPro" id="IPR009081">
    <property type="entry name" value="PP-bd_ACP"/>
</dbReference>
<dbReference type="RefSeq" id="WP_228385026.1">
    <property type="nucleotide sequence ID" value="NZ_WIWP01000133.1"/>
</dbReference>
<reference evidence="5 6" key="1">
    <citation type="submission" date="2019-10" db="EMBL/GenBank/DDBJ databases">
        <title>Evaluation of single-gene subtyping targets for Pseudomonas.</title>
        <authorList>
            <person name="Reichler S.J."/>
            <person name="Orsi R.H."/>
            <person name="Wiedmann M."/>
            <person name="Martin N.H."/>
            <person name="Murphy S.I."/>
        </authorList>
    </citation>
    <scope>NUCLEOTIDE SEQUENCE [LARGE SCALE GENOMIC DNA]</scope>
    <source>
        <strain evidence="5 6">FSL R10-0802</strain>
    </source>
</reference>
<keyword evidence="2" id="KW-0596">Phosphopantetheine</keyword>
<evidence type="ECO:0000256" key="2">
    <source>
        <dbReference type="ARBA" id="ARBA00022450"/>
    </source>
</evidence>
<dbReference type="PROSITE" id="PS00012">
    <property type="entry name" value="PHOSPHOPANTETHEINE"/>
    <property type="match status" value="1"/>
</dbReference>
<dbReference type="InterPro" id="IPR036736">
    <property type="entry name" value="ACP-like_sf"/>
</dbReference>
<dbReference type="PROSITE" id="PS50075">
    <property type="entry name" value="CARRIER"/>
    <property type="match status" value="1"/>
</dbReference>
<dbReference type="CDD" id="cd19531">
    <property type="entry name" value="LCL_NRPS-like"/>
    <property type="match status" value="1"/>
</dbReference>
<protein>
    <submittedName>
        <fullName evidence="5">Non-ribosomal peptide synthetase</fullName>
    </submittedName>
</protein>
<proteinExistence type="predicted"/>
<dbReference type="PANTHER" id="PTHR45398:SF1">
    <property type="entry name" value="ENZYME, PUTATIVE (JCVI)-RELATED"/>
    <property type="match status" value="1"/>
</dbReference>
<evidence type="ECO:0000313" key="6">
    <source>
        <dbReference type="Proteomes" id="UP000713985"/>
    </source>
</evidence>
<feature type="non-terminal residue" evidence="5">
    <location>
        <position position="1"/>
    </location>
</feature>
<dbReference type="Pfam" id="PF00550">
    <property type="entry name" value="PP-binding"/>
    <property type="match status" value="1"/>
</dbReference>
<evidence type="ECO:0000259" key="4">
    <source>
        <dbReference type="PROSITE" id="PS50075"/>
    </source>
</evidence>
<dbReference type="Gene3D" id="3.30.559.10">
    <property type="entry name" value="Chloramphenicol acetyltransferase-like domain"/>
    <property type="match status" value="1"/>
</dbReference>
<dbReference type="InterPro" id="IPR001242">
    <property type="entry name" value="Condensation_dom"/>
</dbReference>
<comment type="caution">
    <text evidence="5">The sequence shown here is derived from an EMBL/GenBank/DDBJ whole genome shotgun (WGS) entry which is preliminary data.</text>
</comment>
<gene>
    <name evidence="5" type="ORF">GHN94_23735</name>
</gene>
<dbReference type="Proteomes" id="UP000713985">
    <property type="component" value="Unassembled WGS sequence"/>
</dbReference>
<feature type="non-terminal residue" evidence="5">
    <location>
        <position position="584"/>
    </location>
</feature>
<dbReference type="Pfam" id="PF00668">
    <property type="entry name" value="Condensation"/>
    <property type="match status" value="1"/>
</dbReference>
<dbReference type="SMART" id="SM00823">
    <property type="entry name" value="PKS_PP"/>
    <property type="match status" value="1"/>
</dbReference>
<evidence type="ECO:0000256" key="3">
    <source>
        <dbReference type="ARBA" id="ARBA00022553"/>
    </source>
</evidence>
<dbReference type="Gene3D" id="3.30.559.30">
    <property type="entry name" value="Nonribosomal peptide synthetase, condensation domain"/>
    <property type="match status" value="1"/>
</dbReference>
<dbReference type="InterPro" id="IPR020806">
    <property type="entry name" value="PKS_PP-bd"/>
</dbReference>
<evidence type="ECO:0000256" key="1">
    <source>
        <dbReference type="ARBA" id="ARBA00001957"/>
    </source>
</evidence>
<organism evidence="5 6">
    <name type="scientific">Pseudomonas helleri</name>
    <dbReference type="NCBI Taxonomy" id="1608996"/>
    <lineage>
        <taxon>Bacteria</taxon>
        <taxon>Pseudomonadati</taxon>
        <taxon>Pseudomonadota</taxon>
        <taxon>Gammaproteobacteria</taxon>
        <taxon>Pseudomonadales</taxon>
        <taxon>Pseudomonadaceae</taxon>
        <taxon>Pseudomonas</taxon>
    </lineage>
</organism>
<dbReference type="SUPFAM" id="SSF52777">
    <property type="entry name" value="CoA-dependent acyltransferases"/>
    <property type="match status" value="2"/>
</dbReference>
<comment type="cofactor">
    <cofactor evidence="1">
        <name>pantetheine 4'-phosphate</name>
        <dbReference type="ChEBI" id="CHEBI:47942"/>
    </cofactor>
</comment>
<evidence type="ECO:0000313" key="5">
    <source>
        <dbReference type="EMBL" id="MQT28805.1"/>
    </source>
</evidence>
<dbReference type="InterPro" id="IPR006162">
    <property type="entry name" value="Ppantetheine_attach_site"/>
</dbReference>
<dbReference type="EMBL" id="WIWP01000133">
    <property type="protein sequence ID" value="MQT28805.1"/>
    <property type="molecule type" value="Genomic_DNA"/>
</dbReference>
<name>A0ABW9PNM2_9PSED</name>
<accession>A0ABW9PNM2</accession>
<feature type="domain" description="Carrier" evidence="4">
    <location>
        <begin position="20"/>
        <end position="95"/>
    </location>
</feature>
<dbReference type="SUPFAM" id="SSF47336">
    <property type="entry name" value="ACP-like"/>
    <property type="match status" value="1"/>
</dbReference>
<dbReference type="PANTHER" id="PTHR45398">
    <property type="match status" value="1"/>
</dbReference>
<keyword evidence="6" id="KW-1185">Reference proteome</keyword>